<comment type="caution">
    <text evidence="15">The sequence shown here is derived from an EMBL/GenBank/DDBJ whole genome shotgun (WGS) entry which is preliminary data.</text>
</comment>
<evidence type="ECO:0000256" key="11">
    <source>
        <dbReference type="ARBA" id="ARBA00022989"/>
    </source>
</evidence>
<dbReference type="GO" id="GO:0022857">
    <property type="term" value="F:transmembrane transporter activity"/>
    <property type="evidence" value="ECO:0007669"/>
    <property type="project" value="InterPro"/>
</dbReference>
<evidence type="ECO:0000256" key="12">
    <source>
        <dbReference type="ARBA" id="ARBA00023136"/>
    </source>
</evidence>
<keyword evidence="11 14" id="KW-1133">Transmembrane helix</keyword>
<dbReference type="AlphaFoldDB" id="A0A120FLP5"/>
<dbReference type="PANTHER" id="PTHR30558:SF9">
    <property type="entry name" value="BIOPOLYMER TRANSPORT PROTEIN EXBD"/>
    <property type="match status" value="1"/>
</dbReference>
<comment type="subunit">
    <text evidence="4">The accessory proteins ExbB and ExbD seem to form a complex with TonB.</text>
</comment>
<evidence type="ECO:0000256" key="8">
    <source>
        <dbReference type="ARBA" id="ARBA00022519"/>
    </source>
</evidence>
<evidence type="ECO:0000256" key="6">
    <source>
        <dbReference type="ARBA" id="ARBA00022448"/>
    </source>
</evidence>
<dbReference type="EMBL" id="LNCU01000082">
    <property type="protein sequence ID" value="KWV52596.1"/>
    <property type="molecule type" value="Genomic_DNA"/>
</dbReference>
<comment type="similarity">
    <text evidence="3 13">Belongs to the ExbD/TolR family.</text>
</comment>
<reference evidence="15 16" key="1">
    <citation type="submission" date="2015-11" db="EMBL/GenBank/DDBJ databases">
        <title>Draft Genome Sequence of the Strain BR 10303 (Bradyrhizobium sp.) isolated from nodules of Centrolobium paraense.</title>
        <authorList>
            <person name="Zelli J.E."/>
            <person name="Simoes-Araujo J.L."/>
            <person name="Barauna A.C."/>
            <person name="Silva K."/>
        </authorList>
    </citation>
    <scope>NUCLEOTIDE SEQUENCE [LARGE SCALE GENOMIC DNA]</scope>
    <source>
        <strain evidence="15 16">BR 10303</strain>
    </source>
</reference>
<keyword evidence="7" id="KW-1003">Cell membrane</keyword>
<evidence type="ECO:0000313" key="16">
    <source>
        <dbReference type="Proteomes" id="UP000057737"/>
    </source>
</evidence>
<feature type="transmembrane region" description="Helical" evidence="14">
    <location>
        <begin position="35"/>
        <end position="56"/>
    </location>
</feature>
<comment type="function">
    <text evidence="1">Involved in the TonB-dependent energy-dependent transport of various receptor-bound substrates.</text>
</comment>
<evidence type="ECO:0000256" key="13">
    <source>
        <dbReference type="RuleBase" id="RU003879"/>
    </source>
</evidence>
<evidence type="ECO:0000256" key="4">
    <source>
        <dbReference type="ARBA" id="ARBA00011471"/>
    </source>
</evidence>
<dbReference type="InterPro" id="IPR003400">
    <property type="entry name" value="ExbD"/>
</dbReference>
<evidence type="ECO:0000256" key="3">
    <source>
        <dbReference type="ARBA" id="ARBA00005811"/>
    </source>
</evidence>
<keyword evidence="6 13" id="KW-0813">Transport</keyword>
<dbReference type="PANTHER" id="PTHR30558">
    <property type="entry name" value="EXBD MEMBRANE COMPONENT OF PMF-DRIVEN MACROMOLECULE IMPORT SYSTEM"/>
    <property type="match status" value="1"/>
</dbReference>
<dbReference type="GO" id="GO:0015031">
    <property type="term" value="P:protein transport"/>
    <property type="evidence" value="ECO:0007669"/>
    <property type="project" value="UniProtKB-KW"/>
</dbReference>
<organism evidence="15 16">
    <name type="scientific">Bradyrhizobium macuxiense</name>
    <dbReference type="NCBI Taxonomy" id="1755647"/>
    <lineage>
        <taxon>Bacteria</taxon>
        <taxon>Pseudomonadati</taxon>
        <taxon>Pseudomonadota</taxon>
        <taxon>Alphaproteobacteria</taxon>
        <taxon>Hyphomicrobiales</taxon>
        <taxon>Nitrobacteraceae</taxon>
        <taxon>Bradyrhizobium</taxon>
    </lineage>
</organism>
<dbReference type="Proteomes" id="UP000057737">
    <property type="component" value="Unassembled WGS sequence"/>
</dbReference>
<keyword evidence="10 13" id="KW-0653">Protein transport</keyword>
<proteinExistence type="inferred from homology"/>
<name>A0A120FLP5_9BRAD</name>
<evidence type="ECO:0000256" key="7">
    <source>
        <dbReference type="ARBA" id="ARBA00022475"/>
    </source>
</evidence>
<evidence type="ECO:0000256" key="2">
    <source>
        <dbReference type="ARBA" id="ARBA00004249"/>
    </source>
</evidence>
<evidence type="ECO:0000313" key="15">
    <source>
        <dbReference type="EMBL" id="KWV52596.1"/>
    </source>
</evidence>
<protein>
    <recommendedName>
        <fullName evidence="5">Biopolymer transport protein ExbD</fullName>
    </recommendedName>
</protein>
<keyword evidence="12 14" id="KW-0472">Membrane</keyword>
<comment type="subcellular location">
    <subcellularLocation>
        <location evidence="2">Cell inner membrane</location>
        <topology evidence="2">Single-pass type II membrane protein</topology>
    </subcellularLocation>
    <subcellularLocation>
        <location evidence="13">Cell membrane</location>
        <topology evidence="13">Single-pass type II membrane protein</topology>
    </subcellularLocation>
</comment>
<dbReference type="Pfam" id="PF02472">
    <property type="entry name" value="ExbD"/>
    <property type="match status" value="1"/>
</dbReference>
<evidence type="ECO:0000256" key="14">
    <source>
        <dbReference type="SAM" id="Phobius"/>
    </source>
</evidence>
<keyword evidence="8" id="KW-0997">Cell inner membrane</keyword>
<dbReference type="NCBIfam" id="TIGR02803">
    <property type="entry name" value="ExbD_1"/>
    <property type="match status" value="1"/>
</dbReference>
<sequence>MGAKLGSSGVLGGRRRGDDDLAEAHEINVTPFIDVMLVLLIIFMVAAPLATVDLGVDLPASTAEPQPRPDKPVFVTVKPDLSVAVGEDVIARDALTATLDGATQGNRDERIFLRADKAVSYGELMEVMNLLRNAGYLKIALVGLDGRR</sequence>
<dbReference type="OrthoDB" id="9798629at2"/>
<dbReference type="InterPro" id="IPR014170">
    <property type="entry name" value="TonB_ExbD_1"/>
</dbReference>
<keyword evidence="16" id="KW-1185">Reference proteome</keyword>
<gene>
    <name evidence="15" type="ORF">AS156_10415</name>
</gene>
<keyword evidence="9 13" id="KW-0812">Transmembrane</keyword>
<dbReference type="GO" id="GO:0005886">
    <property type="term" value="C:plasma membrane"/>
    <property type="evidence" value="ECO:0007669"/>
    <property type="project" value="UniProtKB-SubCell"/>
</dbReference>
<dbReference type="Gene3D" id="3.30.420.270">
    <property type="match status" value="1"/>
</dbReference>
<evidence type="ECO:0000256" key="5">
    <source>
        <dbReference type="ARBA" id="ARBA00022090"/>
    </source>
</evidence>
<evidence type="ECO:0000256" key="10">
    <source>
        <dbReference type="ARBA" id="ARBA00022927"/>
    </source>
</evidence>
<evidence type="ECO:0000256" key="9">
    <source>
        <dbReference type="ARBA" id="ARBA00022692"/>
    </source>
</evidence>
<dbReference type="RefSeq" id="WP_066509675.1">
    <property type="nucleotide sequence ID" value="NZ_LNCU01000082.1"/>
</dbReference>
<accession>A0A120FLP5</accession>
<evidence type="ECO:0000256" key="1">
    <source>
        <dbReference type="ARBA" id="ARBA00003540"/>
    </source>
</evidence>